<dbReference type="Pfam" id="PF00676">
    <property type="entry name" value="E1_dh"/>
    <property type="match status" value="1"/>
</dbReference>
<comment type="cofactor">
    <cofactor evidence="1 8">
        <name>thiamine diphosphate</name>
        <dbReference type="ChEBI" id="CHEBI:58937"/>
    </cofactor>
</comment>
<feature type="compositionally biased region" description="Low complexity" evidence="9">
    <location>
        <begin position="151"/>
        <end position="165"/>
    </location>
</feature>
<proteinExistence type="predicted"/>
<evidence type="ECO:0000256" key="1">
    <source>
        <dbReference type="ARBA" id="ARBA00001964"/>
    </source>
</evidence>
<keyword evidence="5 8" id="KW-0560">Oxidoreductase</keyword>
<dbReference type="PANTHER" id="PTHR11516">
    <property type="entry name" value="PYRUVATE DEHYDROGENASE E1 COMPONENT, ALPHA SUBUNIT BACTERIAL AND ORGANELLAR"/>
    <property type="match status" value="1"/>
</dbReference>
<feature type="compositionally biased region" description="Polar residues" evidence="9">
    <location>
        <begin position="86"/>
        <end position="100"/>
    </location>
</feature>
<dbReference type="Gene3D" id="3.40.50.970">
    <property type="match status" value="1"/>
</dbReference>
<dbReference type="NCBIfam" id="TIGR03182">
    <property type="entry name" value="PDH_E1_alph_y"/>
    <property type="match status" value="1"/>
</dbReference>
<evidence type="ECO:0000256" key="7">
    <source>
        <dbReference type="ARBA" id="ARBA00023317"/>
    </source>
</evidence>
<dbReference type="Proteomes" id="UP000008631">
    <property type="component" value="Chromosome"/>
</dbReference>
<comment type="subunit">
    <text evidence="2 8">Heterodimer of an alpha and a beta chain.</text>
</comment>
<sequence>MLWVRSAKTREDQVVPPGSGSLASSSPTPAVSFGGGVASDVPETGIKESSPSTWNAAAPTMLDDLCRRRVAWLRSVPDESPPTLTPIPTATSEATSTGIASNPAVGDRPALSWSSSVVDITTLSLASSSLSSFPRPNSESNRMSTASPVAVSQSESSAPVGSASSEPHRGAPPKHGSDSHHANGSTGSGSGPRTAPPVTRDQAIGWYRTMLQIRRFEERSAMLYQQSKIKGFLHLYSGQEPVAVGSIGALRPDDYVITAYRDHGHALARGMSAKAGMAEMLGKVTGCARGKGGSMHFFDAANRFLGGHAIVGGHVPLALGVAFAMKYQGLDQVCLCFFGDGAMNQGPVHEAFNMAAMWKCPVIFVVENNLYSMGTSLERSSCLTDLTIRGGTAYGIPGIKVNGNDVEEVYRVTWEAAARARAGEGPSFLEIITYRHRGHSMSDPGKYRTAEELEEAKRRDPNVAYGLKLKERGWLDDAQIEALHEEIKQEIDEAIAFAEESPEPPMEQLYQDITVGPYYPQESDRPVGFRPDLA</sequence>
<reference evidence="11 12" key="1">
    <citation type="journal article" date="2011" name="Stand. Genomic Sci.">
        <title>Complete genome sequence of Isosphaera pallida type strain (IS1B).</title>
        <authorList>
            <consortium name="US DOE Joint Genome Institute (JGI-PGF)"/>
            <person name="Goker M."/>
            <person name="Cleland D."/>
            <person name="Saunders E."/>
            <person name="Lapidus A."/>
            <person name="Nolan M."/>
            <person name="Lucas S."/>
            <person name="Hammon N."/>
            <person name="Deshpande S."/>
            <person name="Cheng J.F."/>
            <person name="Tapia R."/>
            <person name="Han C."/>
            <person name="Goodwin L."/>
            <person name="Pitluck S."/>
            <person name="Liolios K."/>
            <person name="Pagani I."/>
            <person name="Ivanova N."/>
            <person name="Mavromatis K."/>
            <person name="Pati A."/>
            <person name="Chen A."/>
            <person name="Palaniappan K."/>
            <person name="Land M."/>
            <person name="Hauser L."/>
            <person name="Chang Y.J."/>
            <person name="Jeffries C.D."/>
            <person name="Detter J.C."/>
            <person name="Beck B."/>
            <person name="Woyke T."/>
            <person name="Bristow J."/>
            <person name="Eisen J.A."/>
            <person name="Markowitz V."/>
            <person name="Hugenholtz P."/>
            <person name="Kyrpides N.C."/>
            <person name="Klenk H.P."/>
        </authorList>
    </citation>
    <scope>NUCLEOTIDE SEQUENCE [LARGE SCALE GENOMIC DNA]</scope>
    <source>
        <strain evidence="12">ATCC 43644 / DSM 9630 / IS1B</strain>
    </source>
</reference>
<evidence type="ECO:0000256" key="5">
    <source>
        <dbReference type="ARBA" id="ARBA00023002"/>
    </source>
</evidence>
<evidence type="ECO:0000259" key="10">
    <source>
        <dbReference type="Pfam" id="PF00676"/>
    </source>
</evidence>
<dbReference type="HOGENOM" id="CLU_509741_0_0_0"/>
<keyword evidence="12" id="KW-1185">Reference proteome</keyword>
<evidence type="ECO:0000313" key="12">
    <source>
        <dbReference type="Proteomes" id="UP000008631"/>
    </source>
</evidence>
<dbReference type="FunFam" id="3.40.50.970:FF:000013">
    <property type="entry name" value="Pyruvate dehydrogenase E1 component subunit alpha"/>
    <property type="match status" value="1"/>
</dbReference>
<evidence type="ECO:0000256" key="8">
    <source>
        <dbReference type="RuleBase" id="RU361139"/>
    </source>
</evidence>
<dbReference type="InParanoid" id="E8R2E6"/>
<dbReference type="PANTHER" id="PTHR11516:SF60">
    <property type="entry name" value="PYRUVATE DEHYDROGENASE E1 COMPONENT SUBUNIT ALPHA"/>
    <property type="match status" value="1"/>
</dbReference>
<feature type="region of interest" description="Disordered" evidence="9">
    <location>
        <begin position="77"/>
        <end position="110"/>
    </location>
</feature>
<dbReference type="GO" id="GO:0004739">
    <property type="term" value="F:pyruvate dehydrogenase (acetyl-transferring) activity"/>
    <property type="evidence" value="ECO:0007669"/>
    <property type="project" value="UniProtKB-UniRule"/>
</dbReference>
<feature type="compositionally biased region" description="Low complexity" evidence="9">
    <location>
        <begin position="16"/>
        <end position="30"/>
    </location>
</feature>
<organism evidence="11 12">
    <name type="scientific">Isosphaera pallida (strain ATCC 43644 / DSM 9630 / IS1B)</name>
    <dbReference type="NCBI Taxonomy" id="575540"/>
    <lineage>
        <taxon>Bacteria</taxon>
        <taxon>Pseudomonadati</taxon>
        <taxon>Planctomycetota</taxon>
        <taxon>Planctomycetia</taxon>
        <taxon>Isosphaerales</taxon>
        <taxon>Isosphaeraceae</taxon>
        <taxon>Isosphaera</taxon>
    </lineage>
</organism>
<evidence type="ECO:0000256" key="6">
    <source>
        <dbReference type="ARBA" id="ARBA00023052"/>
    </source>
</evidence>
<evidence type="ECO:0000256" key="4">
    <source>
        <dbReference type="ARBA" id="ARBA00014159"/>
    </source>
</evidence>
<name>E8R2E6_ISOPI</name>
<dbReference type="EMBL" id="CP002353">
    <property type="protein sequence ID" value="ADV61431.1"/>
    <property type="molecule type" value="Genomic_DNA"/>
</dbReference>
<evidence type="ECO:0000256" key="9">
    <source>
        <dbReference type="SAM" id="MobiDB-lite"/>
    </source>
</evidence>
<gene>
    <name evidence="8" type="primary">pdhA</name>
    <name evidence="11" type="ordered locus">Isop_0841</name>
</gene>
<dbReference type="InterPro" id="IPR029061">
    <property type="entry name" value="THDP-binding"/>
</dbReference>
<dbReference type="EC" id="1.2.4.1" evidence="3 8"/>
<comment type="function">
    <text evidence="8">The pyruvate dehydrogenase complex catalyzes the overall conversion of pyruvate to acetyl-CoA and CO(2).</text>
</comment>
<dbReference type="InterPro" id="IPR050642">
    <property type="entry name" value="PDH_E1_Alpha_Subunit"/>
</dbReference>
<keyword evidence="6 8" id="KW-0786">Thiamine pyrophosphate</keyword>
<evidence type="ECO:0000256" key="3">
    <source>
        <dbReference type="ARBA" id="ARBA00012281"/>
    </source>
</evidence>
<protein>
    <recommendedName>
        <fullName evidence="4 8">Pyruvate dehydrogenase E1 component subunit alpha</fullName>
        <ecNumber evidence="3 8">1.2.4.1</ecNumber>
    </recommendedName>
</protein>
<keyword evidence="7 8" id="KW-0670">Pyruvate</keyword>
<feature type="compositionally biased region" description="Polar residues" evidence="9">
    <location>
        <begin position="134"/>
        <end position="147"/>
    </location>
</feature>
<feature type="region of interest" description="Disordered" evidence="9">
    <location>
        <begin position="1"/>
        <end position="56"/>
    </location>
</feature>
<dbReference type="SUPFAM" id="SSF52518">
    <property type="entry name" value="Thiamin diphosphate-binding fold (THDP-binding)"/>
    <property type="match status" value="1"/>
</dbReference>
<accession>E8R2E6</accession>
<dbReference type="CDD" id="cd02000">
    <property type="entry name" value="TPP_E1_PDC_ADC_BCADC"/>
    <property type="match status" value="1"/>
</dbReference>
<dbReference type="AlphaFoldDB" id="E8R2E6"/>
<feature type="domain" description="Dehydrogenase E1 component" evidence="10">
    <location>
        <begin position="209"/>
        <end position="506"/>
    </location>
</feature>
<dbReference type="GO" id="GO:0006086">
    <property type="term" value="P:pyruvate decarboxylation to acetyl-CoA"/>
    <property type="evidence" value="ECO:0007669"/>
    <property type="project" value="InterPro"/>
</dbReference>
<dbReference type="InterPro" id="IPR017597">
    <property type="entry name" value="Pyrv_DH_E1_asu_subgrp-y"/>
</dbReference>
<feature type="region of interest" description="Disordered" evidence="9">
    <location>
        <begin position="128"/>
        <end position="201"/>
    </location>
</feature>
<dbReference type="KEGG" id="ipa:Isop_0841"/>
<comment type="catalytic activity">
    <reaction evidence="8">
        <text>N(6)-[(R)-lipoyl]-L-lysyl-[protein] + pyruvate + H(+) = N(6)-[(R)-S(8)-acetyldihydrolipoyl]-L-lysyl-[protein] + CO2</text>
        <dbReference type="Rhea" id="RHEA:19189"/>
        <dbReference type="Rhea" id="RHEA-COMP:10474"/>
        <dbReference type="Rhea" id="RHEA-COMP:10478"/>
        <dbReference type="ChEBI" id="CHEBI:15361"/>
        <dbReference type="ChEBI" id="CHEBI:15378"/>
        <dbReference type="ChEBI" id="CHEBI:16526"/>
        <dbReference type="ChEBI" id="CHEBI:83099"/>
        <dbReference type="ChEBI" id="CHEBI:83111"/>
        <dbReference type="EC" id="1.2.4.1"/>
    </reaction>
</comment>
<dbReference type="STRING" id="575540.Isop_0841"/>
<dbReference type="InterPro" id="IPR001017">
    <property type="entry name" value="DH_E1"/>
</dbReference>
<evidence type="ECO:0000256" key="2">
    <source>
        <dbReference type="ARBA" id="ARBA00011870"/>
    </source>
</evidence>
<dbReference type="eggNOG" id="COG1071">
    <property type="taxonomic scope" value="Bacteria"/>
</dbReference>
<evidence type="ECO:0000313" key="11">
    <source>
        <dbReference type="EMBL" id="ADV61431.1"/>
    </source>
</evidence>